<proteinExistence type="predicted"/>
<dbReference type="Proteomes" id="UP000683417">
    <property type="component" value="Unassembled WGS sequence"/>
</dbReference>
<keyword evidence="1" id="KW-1133">Transmembrane helix</keyword>
<comment type="caution">
    <text evidence="2">The sequence shown here is derived from an EMBL/GenBank/DDBJ whole genome shotgun (WGS) entry which is preliminary data.</text>
</comment>
<evidence type="ECO:0000313" key="3">
    <source>
        <dbReference type="Proteomes" id="UP000683417"/>
    </source>
</evidence>
<gene>
    <name evidence="2" type="ORF">BGTH12_LOCUS7566</name>
</gene>
<protein>
    <submittedName>
        <fullName evidence="2">BgTH12-07135</fullName>
    </submittedName>
</protein>
<reference evidence="2" key="1">
    <citation type="submission" date="2020-10" db="EMBL/GenBank/DDBJ databases">
        <authorList>
            <person name="Muller C M."/>
        </authorList>
    </citation>
    <scope>NUCLEOTIDE SEQUENCE</scope>
    <source>
        <strain evidence="2">THUN-12</strain>
    </source>
</reference>
<accession>A0A9W4D8L0</accession>
<name>A0A9W4D8L0_BLUGR</name>
<evidence type="ECO:0000256" key="1">
    <source>
        <dbReference type="SAM" id="Phobius"/>
    </source>
</evidence>
<sequence>MVLCNLNHNTSCAASNFIISVCSSFLVELRATTLLIAVASAFLIML</sequence>
<feature type="transmembrane region" description="Helical" evidence="1">
    <location>
        <begin position="17"/>
        <end position="44"/>
    </location>
</feature>
<evidence type="ECO:0000313" key="2">
    <source>
        <dbReference type="EMBL" id="CAD6506208.1"/>
    </source>
</evidence>
<keyword evidence="1" id="KW-0472">Membrane</keyword>
<dbReference type="EMBL" id="CAJHIT010000010">
    <property type="protein sequence ID" value="CAD6506208.1"/>
    <property type="molecule type" value="Genomic_DNA"/>
</dbReference>
<keyword evidence="1" id="KW-0812">Transmembrane</keyword>
<dbReference type="AlphaFoldDB" id="A0A9W4D8L0"/>
<organism evidence="2 3">
    <name type="scientific">Blumeria graminis f. sp. triticale</name>
    <dbReference type="NCBI Taxonomy" id="1689686"/>
    <lineage>
        <taxon>Eukaryota</taxon>
        <taxon>Fungi</taxon>
        <taxon>Dikarya</taxon>
        <taxon>Ascomycota</taxon>
        <taxon>Pezizomycotina</taxon>
        <taxon>Leotiomycetes</taxon>
        <taxon>Erysiphales</taxon>
        <taxon>Erysiphaceae</taxon>
        <taxon>Blumeria</taxon>
    </lineage>
</organism>